<proteinExistence type="predicted"/>
<organism evidence="2 3">
    <name type="scientific">Popillia japonica</name>
    <name type="common">Japanese beetle</name>
    <dbReference type="NCBI Taxonomy" id="7064"/>
    <lineage>
        <taxon>Eukaryota</taxon>
        <taxon>Metazoa</taxon>
        <taxon>Ecdysozoa</taxon>
        <taxon>Arthropoda</taxon>
        <taxon>Hexapoda</taxon>
        <taxon>Insecta</taxon>
        <taxon>Pterygota</taxon>
        <taxon>Neoptera</taxon>
        <taxon>Endopterygota</taxon>
        <taxon>Coleoptera</taxon>
        <taxon>Polyphaga</taxon>
        <taxon>Scarabaeiformia</taxon>
        <taxon>Scarabaeidae</taxon>
        <taxon>Rutelinae</taxon>
        <taxon>Popillia</taxon>
    </lineage>
</organism>
<comment type="caution">
    <text evidence="2">The sequence shown here is derived from an EMBL/GenBank/DDBJ whole genome shotgun (WGS) entry which is preliminary data.</text>
</comment>
<reference evidence="2 3" key="1">
    <citation type="journal article" date="2024" name="BMC Genomics">
        <title>De novo assembly and annotation of Popillia japonica's genome with initial clues to its potential as an invasive pest.</title>
        <authorList>
            <person name="Cucini C."/>
            <person name="Boschi S."/>
            <person name="Funari R."/>
            <person name="Cardaioli E."/>
            <person name="Iannotti N."/>
            <person name="Marturano G."/>
            <person name="Paoli F."/>
            <person name="Bruttini M."/>
            <person name="Carapelli A."/>
            <person name="Frati F."/>
            <person name="Nardi F."/>
        </authorList>
    </citation>
    <scope>NUCLEOTIDE SEQUENCE [LARGE SCALE GENOMIC DNA]</scope>
    <source>
        <strain evidence="2">DMR45628</strain>
    </source>
</reference>
<protein>
    <submittedName>
        <fullName evidence="2">Uncharacterized protein</fullName>
    </submittedName>
</protein>
<dbReference type="EMBL" id="JASPKY010000131">
    <property type="protein sequence ID" value="KAK9731495.1"/>
    <property type="molecule type" value="Genomic_DNA"/>
</dbReference>
<accession>A0AAW1LAL7</accession>
<evidence type="ECO:0000313" key="3">
    <source>
        <dbReference type="Proteomes" id="UP001458880"/>
    </source>
</evidence>
<dbReference type="Proteomes" id="UP001458880">
    <property type="component" value="Unassembled WGS sequence"/>
</dbReference>
<dbReference type="AlphaFoldDB" id="A0AAW1LAL7"/>
<sequence length="207" mass="23332">MGTRWYGGYLLIPRTHKRNNTFCAPSRHHREETSILVLPGARIISRALRRYRYDRVLVAVSRQTAVRIHRGGTHQSALLQAENLRVKRSCCCCGTSTCSQENTSGRKKASRCDARRSASVHRRRALPWIINRRTVPSPPLHVRKSAPEGVKGEQVRPSHHRPSPPPCRLFWPSQVGQNAALVADGAPLYRKSRPDSSISIDRKAASY</sequence>
<feature type="region of interest" description="Disordered" evidence="1">
    <location>
        <begin position="137"/>
        <end position="169"/>
    </location>
</feature>
<evidence type="ECO:0000256" key="1">
    <source>
        <dbReference type="SAM" id="MobiDB-lite"/>
    </source>
</evidence>
<name>A0AAW1LAL7_POPJA</name>
<gene>
    <name evidence="2" type="ORF">QE152_g13567</name>
</gene>
<evidence type="ECO:0000313" key="2">
    <source>
        <dbReference type="EMBL" id="KAK9731495.1"/>
    </source>
</evidence>
<keyword evidence="3" id="KW-1185">Reference proteome</keyword>